<dbReference type="KEGG" id="ecw:EcE24377A_2206"/>
<dbReference type="EMBL" id="CP000800">
    <property type="protein sequence ID" value="ABV16818.1"/>
    <property type="molecule type" value="Genomic_DNA"/>
</dbReference>
<keyword evidence="2" id="KW-1185">Reference proteome</keyword>
<dbReference type="Proteomes" id="UP000001122">
    <property type="component" value="Chromosome"/>
</dbReference>
<organism evidence="1 2">
    <name type="scientific">Escherichia coli O139:H28 (strain E24377A / ETEC)</name>
    <dbReference type="NCBI Taxonomy" id="331111"/>
    <lineage>
        <taxon>Bacteria</taxon>
        <taxon>Pseudomonadati</taxon>
        <taxon>Pseudomonadota</taxon>
        <taxon>Gammaproteobacteria</taxon>
        <taxon>Enterobacterales</taxon>
        <taxon>Enterobacteriaceae</taxon>
        <taxon>Escherichia</taxon>
    </lineage>
</organism>
<proteinExistence type="predicted"/>
<protein>
    <submittedName>
        <fullName evidence="1">Uncharacterized protein</fullName>
    </submittedName>
</protein>
<dbReference type="HOGENOM" id="CLU_3327277_0_0_6"/>
<sequence>MYDTGQTMKMAFTQLRFNCVGICDFIRISLGAIDDTAK</sequence>
<evidence type="ECO:0000313" key="1">
    <source>
        <dbReference type="EMBL" id="ABV16818.1"/>
    </source>
</evidence>
<dbReference type="AlphaFoldDB" id="A7ZN96"/>
<reference evidence="2" key="1">
    <citation type="journal article" date="2008" name="J. Bacteriol.">
        <title>The pangenome structure of Escherichia coli: comparative genomic analysis of E. coli commensal and pathogenic isolates.</title>
        <authorList>
            <person name="Rasko D.A."/>
            <person name="Rosovitz M.J."/>
            <person name="Myers G.S."/>
            <person name="Mongodin E.F."/>
            <person name="Fricke W.F."/>
            <person name="Gajer P."/>
            <person name="Crabtree J."/>
            <person name="Sebaihia M."/>
            <person name="Thomson N.R."/>
            <person name="Chaudhuri R."/>
            <person name="Henderson I.R."/>
            <person name="Sperandio V."/>
            <person name="Ravel J."/>
        </authorList>
    </citation>
    <scope>NUCLEOTIDE SEQUENCE [LARGE SCALE GENOMIC DNA]</scope>
    <source>
        <strain evidence="2">E24377A / ETEC</strain>
    </source>
</reference>
<gene>
    <name evidence="1" type="ordered locus">EcE24377A_2206</name>
</gene>
<name>A7ZN96_ECO24</name>
<accession>A7ZN96</accession>
<evidence type="ECO:0000313" key="2">
    <source>
        <dbReference type="Proteomes" id="UP000001122"/>
    </source>
</evidence>